<evidence type="ECO:0000313" key="1">
    <source>
        <dbReference type="EMBL" id="CAF0917603.1"/>
    </source>
</evidence>
<proteinExistence type="predicted"/>
<evidence type="ECO:0000313" key="2">
    <source>
        <dbReference type="Proteomes" id="UP000663879"/>
    </source>
</evidence>
<dbReference type="EMBL" id="CAJNOC010002185">
    <property type="protein sequence ID" value="CAF0917603.1"/>
    <property type="molecule type" value="Genomic_DNA"/>
</dbReference>
<keyword evidence="2" id="KW-1185">Reference proteome</keyword>
<dbReference type="SUPFAM" id="SSF56672">
    <property type="entry name" value="DNA/RNA polymerases"/>
    <property type="match status" value="1"/>
</dbReference>
<gene>
    <name evidence="1" type="ORF">OXX778_LOCUS12230</name>
</gene>
<dbReference type="Proteomes" id="UP000663879">
    <property type="component" value="Unassembled WGS sequence"/>
</dbReference>
<comment type="caution">
    <text evidence="1">The sequence shown here is derived from an EMBL/GenBank/DDBJ whole genome shotgun (WGS) entry which is preliminary data.</text>
</comment>
<dbReference type="AlphaFoldDB" id="A0A814AP76"/>
<protein>
    <submittedName>
        <fullName evidence="1">Uncharacterized protein</fullName>
    </submittedName>
</protein>
<dbReference type="OrthoDB" id="7462124at2759"/>
<reference evidence="1" key="1">
    <citation type="submission" date="2021-02" db="EMBL/GenBank/DDBJ databases">
        <authorList>
            <person name="Nowell W R."/>
        </authorList>
    </citation>
    <scope>NUCLEOTIDE SEQUENCE</scope>
    <source>
        <strain evidence="1">Ploen Becks lab</strain>
    </source>
</reference>
<accession>A0A814AP76</accession>
<organism evidence="1 2">
    <name type="scientific">Brachionus calyciflorus</name>
    <dbReference type="NCBI Taxonomy" id="104777"/>
    <lineage>
        <taxon>Eukaryota</taxon>
        <taxon>Metazoa</taxon>
        <taxon>Spiralia</taxon>
        <taxon>Gnathifera</taxon>
        <taxon>Rotifera</taxon>
        <taxon>Eurotatoria</taxon>
        <taxon>Monogononta</taxon>
        <taxon>Pseudotrocha</taxon>
        <taxon>Ploima</taxon>
        <taxon>Brachionidae</taxon>
        <taxon>Brachionus</taxon>
    </lineage>
</organism>
<name>A0A814AP76_9BILA</name>
<sequence>MSSAKKLRQLVKELLELITRAGWTINTKKSVLEPVNRITFLGAIWDQNGVERTPEASSAIWSLLKEVSVTEFRIEKEPPDKSIRVFSDACEDGIGVVVRFENESITISGPSPTNNILVWTKNPSIHRQHSGHQSVEKGPSKLEGVHSKWVELGMLFWFGDAYQHLPAALQHQCPLRAIS</sequence>
<dbReference type="InterPro" id="IPR043502">
    <property type="entry name" value="DNA/RNA_pol_sf"/>
</dbReference>